<dbReference type="EMBL" id="SACQ01000001">
    <property type="protein sequence ID" value="RVU32601.1"/>
    <property type="molecule type" value="Genomic_DNA"/>
</dbReference>
<comment type="caution">
    <text evidence="2">The sequence shown here is derived from an EMBL/GenBank/DDBJ whole genome shotgun (WGS) entry which is preliminary data.</text>
</comment>
<feature type="chain" id="PRO_5018991655" evidence="1">
    <location>
        <begin position="24"/>
        <end position="255"/>
    </location>
</feature>
<dbReference type="AlphaFoldDB" id="A0A437QDL7"/>
<keyword evidence="1" id="KW-0732">Signal</keyword>
<proteinExistence type="predicted"/>
<gene>
    <name evidence="2" type="ORF">EOE65_02805</name>
</gene>
<evidence type="ECO:0000313" key="2">
    <source>
        <dbReference type="EMBL" id="RVU32601.1"/>
    </source>
</evidence>
<sequence>MKHLIQTVYSVLLCTAFAQSISAAELLVGKVCPVIYDKQALGILVFSREWYHDSRHNAAYTPRDNATGVGLEIHLFPSRQGHLQHGNFAQCDQYRVIQVRHTNARLIPPERSVQIDVPDGFLHPFYDAAPLEHGYNSHQTPIDSRDKPWQGRHSRASEVAVYDTPYISDGYGIEGQDIFVGFETCAVCTRNQRYDTILACGTWGYQRDYLGGMTGWTEPEFHPVKCSNTPSAQFQQALHESTRIDYSYWLDWRTE</sequence>
<dbReference type="RefSeq" id="WP_127692770.1">
    <property type="nucleotide sequence ID" value="NZ_SACQ01000001.1"/>
</dbReference>
<accession>A0A437QDL7</accession>
<name>A0A437QDL7_9GAMM</name>
<protein>
    <submittedName>
        <fullName evidence="2">Uncharacterized protein</fullName>
    </submittedName>
</protein>
<keyword evidence="3" id="KW-1185">Reference proteome</keyword>
<organism evidence="2 3">
    <name type="scientific">Neptunomonas marina</name>
    <dbReference type="NCBI Taxonomy" id="1815562"/>
    <lineage>
        <taxon>Bacteria</taxon>
        <taxon>Pseudomonadati</taxon>
        <taxon>Pseudomonadota</taxon>
        <taxon>Gammaproteobacteria</taxon>
        <taxon>Oceanospirillales</taxon>
        <taxon>Oceanospirillaceae</taxon>
        <taxon>Neptunomonas</taxon>
    </lineage>
</organism>
<evidence type="ECO:0000313" key="3">
    <source>
        <dbReference type="Proteomes" id="UP000282818"/>
    </source>
</evidence>
<dbReference type="Proteomes" id="UP000282818">
    <property type="component" value="Unassembled WGS sequence"/>
</dbReference>
<reference evidence="2 3" key="1">
    <citation type="submission" date="2019-01" db="EMBL/GenBank/DDBJ databases">
        <authorList>
            <person name="Chen W.-M."/>
        </authorList>
    </citation>
    <scope>NUCLEOTIDE SEQUENCE [LARGE SCALE GENOMIC DNA]</scope>
    <source>
        <strain evidence="2 3">HPM-16</strain>
    </source>
</reference>
<feature type="signal peptide" evidence="1">
    <location>
        <begin position="1"/>
        <end position="23"/>
    </location>
</feature>
<evidence type="ECO:0000256" key="1">
    <source>
        <dbReference type="SAM" id="SignalP"/>
    </source>
</evidence>